<dbReference type="AlphaFoldDB" id="A0A1G1WVB7"/>
<dbReference type="EMBL" id="MHDA01000029">
    <property type="protein sequence ID" value="OGY31654.1"/>
    <property type="molecule type" value="Genomic_DNA"/>
</dbReference>
<sequence length="334" mass="37295">MVPARTPSWKSQKVTDKKNNLFRWVFLAITALILINLTTKVPRLVKFFTEPFGSLPYGGNENTVLDTTYRTNFLFVSYLSGQIVFDAALVSYEPKDKNIILIDFDLPNNPDIRKKTNSAFRNVGVGEVQKYFSLGLFVPIDRYIAVEKVDFSDEYIKNVKKSLQVPVVFSKIFSIDEVFGPGLKSNMSSKEFLDLIFKLKGSNSKNFVYIKISAKNLPDNDISTLLQNQLIDNRILEEGATVTIRNASAKSGLASVLAAYVTSLGASVVAVENANEPVEKSSVIIKNEKNSLTSRIETVFHYEKKAREKVDFSGDILILVGKDAIDELTLALPE</sequence>
<proteinExistence type="predicted"/>
<comment type="caution">
    <text evidence="3">The sequence shown here is derived from an EMBL/GenBank/DDBJ whole genome shotgun (WGS) entry which is preliminary data.</text>
</comment>
<name>A0A1G1WVB7_9BACT</name>
<feature type="transmembrane region" description="Helical" evidence="1">
    <location>
        <begin position="21"/>
        <end position="39"/>
    </location>
</feature>
<feature type="domain" description="LytR/CpsA/Psr regulator C-terminal" evidence="2">
    <location>
        <begin position="241"/>
        <end position="323"/>
    </location>
</feature>
<evidence type="ECO:0000313" key="3">
    <source>
        <dbReference type="EMBL" id="OGY31654.1"/>
    </source>
</evidence>
<organism evidence="3 4">
    <name type="scientific">Candidatus Woykebacteria bacterium RIFCSPLOWO2_01_FULL_41_12</name>
    <dbReference type="NCBI Taxonomy" id="1802604"/>
    <lineage>
        <taxon>Bacteria</taxon>
        <taxon>Candidatus Woykeibacteriota</taxon>
    </lineage>
</organism>
<gene>
    <name evidence="3" type="ORF">A3A57_02270</name>
</gene>
<evidence type="ECO:0000259" key="2">
    <source>
        <dbReference type="Pfam" id="PF13399"/>
    </source>
</evidence>
<accession>A0A1G1WVB7</accession>
<evidence type="ECO:0000313" key="4">
    <source>
        <dbReference type="Proteomes" id="UP000179279"/>
    </source>
</evidence>
<keyword evidence="1" id="KW-1133">Transmembrane helix</keyword>
<protein>
    <recommendedName>
        <fullName evidence="2">LytR/CpsA/Psr regulator C-terminal domain-containing protein</fullName>
    </recommendedName>
</protein>
<keyword evidence="1" id="KW-0472">Membrane</keyword>
<dbReference type="InterPro" id="IPR027381">
    <property type="entry name" value="LytR/CpsA/Psr_C"/>
</dbReference>
<keyword evidence="1" id="KW-0812">Transmembrane</keyword>
<reference evidence="3 4" key="1">
    <citation type="journal article" date="2016" name="Nat. Commun.">
        <title>Thousands of microbial genomes shed light on interconnected biogeochemical processes in an aquifer system.</title>
        <authorList>
            <person name="Anantharaman K."/>
            <person name="Brown C.T."/>
            <person name="Hug L.A."/>
            <person name="Sharon I."/>
            <person name="Castelle C.J."/>
            <person name="Probst A.J."/>
            <person name="Thomas B.C."/>
            <person name="Singh A."/>
            <person name="Wilkins M.J."/>
            <person name="Karaoz U."/>
            <person name="Brodie E.L."/>
            <person name="Williams K.H."/>
            <person name="Hubbard S.S."/>
            <person name="Banfield J.F."/>
        </authorList>
    </citation>
    <scope>NUCLEOTIDE SEQUENCE [LARGE SCALE GENOMIC DNA]</scope>
</reference>
<dbReference type="Proteomes" id="UP000179279">
    <property type="component" value="Unassembled WGS sequence"/>
</dbReference>
<dbReference type="Pfam" id="PF13399">
    <property type="entry name" value="LytR_C"/>
    <property type="match status" value="1"/>
</dbReference>
<evidence type="ECO:0000256" key="1">
    <source>
        <dbReference type="SAM" id="Phobius"/>
    </source>
</evidence>